<evidence type="ECO:0000256" key="7">
    <source>
        <dbReference type="ARBA" id="ARBA00022679"/>
    </source>
</evidence>
<comment type="catalytic activity">
    <reaction evidence="9">
        <text>5,6-dimethylbenzimidazole + nicotinate beta-D-ribonucleotide = alpha-ribazole 5'-phosphate + nicotinate + H(+)</text>
        <dbReference type="Rhea" id="RHEA:11196"/>
        <dbReference type="ChEBI" id="CHEBI:15378"/>
        <dbReference type="ChEBI" id="CHEBI:15890"/>
        <dbReference type="ChEBI" id="CHEBI:32544"/>
        <dbReference type="ChEBI" id="CHEBI:57502"/>
        <dbReference type="ChEBI" id="CHEBI:57918"/>
        <dbReference type="EC" id="2.4.2.21"/>
    </reaction>
</comment>
<dbReference type="InterPro" id="IPR003200">
    <property type="entry name" value="Nict_dMeBzImd_PRibTrfase"/>
</dbReference>
<keyword evidence="6 11" id="KW-0328">Glycosyltransferase</keyword>
<dbReference type="Pfam" id="PF02277">
    <property type="entry name" value="DBI_PRT"/>
    <property type="match status" value="2"/>
</dbReference>
<organism evidence="11 12">
    <name type="scientific">Butyrivibrio fibrisolvens</name>
    <dbReference type="NCBI Taxonomy" id="831"/>
    <lineage>
        <taxon>Bacteria</taxon>
        <taxon>Bacillati</taxon>
        <taxon>Bacillota</taxon>
        <taxon>Clostridia</taxon>
        <taxon>Lachnospirales</taxon>
        <taxon>Lachnospiraceae</taxon>
        <taxon>Butyrivibrio</taxon>
    </lineage>
</organism>
<evidence type="ECO:0000313" key="11">
    <source>
        <dbReference type="EMBL" id="PWT29017.1"/>
    </source>
</evidence>
<keyword evidence="10" id="KW-0472">Membrane</keyword>
<sequence>MSENVTPIQWIENVNKMISGPDIRSMELARKHLDAIAKPLDGLGRFEKMLVKIAGITGDPRIDLSSKKVLVLCSDNGIVEEGISQSGQEVTGAVAVSLSKGTSSVCRMAAAVGAEAVPVDMGMACDKTPEGVICTVKEDEVINTYSRRGSRNFMKEPAMTCDEVIHAIDVGRLLVREEAARGTKIIATGEMGIGNTTTSSAIASMLLHKDAGEVTGRGAGLDDEGLKHKIEVINSAIDKYKDEADFTNLTGILKEGYDKKGLDKKEIDKKEIDKNKLQELMSAYAFRTLTIFGGYDIAGMVGIFLGGALYKVPVVIDGLISATAALVASYIFPGLADYMLPSHLGKEPAMKEIMDKLSLEPVICADLALGEGTGAVMLFPLLDQALSVYNGNTTFDDISVGKYTRYEHQLSDLTSDLR</sequence>
<comment type="caution">
    <text evidence="11">The sequence shown here is derived from an EMBL/GenBank/DDBJ whole genome shotgun (WGS) entry which is preliminary data.</text>
</comment>
<dbReference type="CDD" id="cd02439">
    <property type="entry name" value="DMB-PRT_CobT"/>
    <property type="match status" value="1"/>
</dbReference>
<dbReference type="RefSeq" id="WP_110074039.1">
    <property type="nucleotide sequence ID" value="NZ_CM009896.1"/>
</dbReference>
<keyword evidence="10" id="KW-0812">Transmembrane</keyword>
<evidence type="ECO:0000256" key="8">
    <source>
        <dbReference type="ARBA" id="ARBA00030686"/>
    </source>
</evidence>
<dbReference type="Gene3D" id="3.40.50.10210">
    <property type="match status" value="1"/>
</dbReference>
<evidence type="ECO:0000256" key="9">
    <source>
        <dbReference type="ARBA" id="ARBA00047340"/>
    </source>
</evidence>
<comment type="similarity">
    <text evidence="2">Belongs to the CobT family.</text>
</comment>
<keyword evidence="7 11" id="KW-0808">Transferase</keyword>
<evidence type="ECO:0000256" key="3">
    <source>
        <dbReference type="ARBA" id="ARBA00011991"/>
    </source>
</evidence>
<evidence type="ECO:0000313" key="12">
    <source>
        <dbReference type="Proteomes" id="UP000245488"/>
    </source>
</evidence>
<keyword evidence="5" id="KW-0169">Cobalamin biosynthesis</keyword>
<feature type="transmembrane region" description="Helical" evidence="10">
    <location>
        <begin position="284"/>
        <end position="307"/>
    </location>
</feature>
<comment type="pathway">
    <text evidence="1">Nucleoside biosynthesis; alpha-ribazole biosynthesis; alpha-ribazole from 5,6-dimethylbenzimidazole: step 1/2.</text>
</comment>
<dbReference type="UniPathway" id="UPA00061">
    <property type="reaction ID" value="UER00516"/>
</dbReference>
<dbReference type="EMBL" id="NXNG01000001">
    <property type="protein sequence ID" value="PWT29017.1"/>
    <property type="molecule type" value="Genomic_DNA"/>
</dbReference>
<name>A0A317G640_BUTFI</name>
<reference evidence="11 12" key="1">
    <citation type="submission" date="2017-09" db="EMBL/GenBank/DDBJ databases">
        <title>High-quality draft genome sequence of Butyrivibrio fibrisolvens INBov1, isolated from cow rumen.</title>
        <authorList>
            <person name="Rodriguez Hernaez J."/>
            <person name="Rivarola M."/>
            <person name="Paniego N."/>
            <person name="Cravero S."/>
            <person name="Ceron Cucchi M."/>
            <person name="Martinez M.C."/>
        </authorList>
    </citation>
    <scope>NUCLEOTIDE SEQUENCE [LARGE SCALE GENOMIC DNA]</scope>
    <source>
        <strain evidence="11 12">INBov1</strain>
    </source>
</reference>
<evidence type="ECO:0000256" key="1">
    <source>
        <dbReference type="ARBA" id="ARBA00005049"/>
    </source>
</evidence>
<evidence type="ECO:0000256" key="2">
    <source>
        <dbReference type="ARBA" id="ARBA00007110"/>
    </source>
</evidence>
<dbReference type="Gene3D" id="1.10.1610.10">
    <property type="match status" value="1"/>
</dbReference>
<gene>
    <name evidence="11" type="ORF">CPT75_18775</name>
</gene>
<feature type="transmembrane region" description="Helical" evidence="10">
    <location>
        <begin position="319"/>
        <end position="340"/>
    </location>
</feature>
<dbReference type="GO" id="GO:0008939">
    <property type="term" value="F:nicotinate-nucleotide-dimethylbenzimidazole phosphoribosyltransferase activity"/>
    <property type="evidence" value="ECO:0007669"/>
    <property type="project" value="UniProtKB-EC"/>
</dbReference>
<dbReference type="GO" id="GO:0009236">
    <property type="term" value="P:cobalamin biosynthetic process"/>
    <property type="evidence" value="ECO:0007669"/>
    <property type="project" value="UniProtKB-KW"/>
</dbReference>
<dbReference type="AlphaFoldDB" id="A0A317G640"/>
<keyword evidence="10" id="KW-1133">Transmembrane helix</keyword>
<evidence type="ECO:0000256" key="10">
    <source>
        <dbReference type="SAM" id="Phobius"/>
    </source>
</evidence>
<evidence type="ECO:0000256" key="5">
    <source>
        <dbReference type="ARBA" id="ARBA00022573"/>
    </source>
</evidence>
<dbReference type="PANTHER" id="PTHR43463:SF1">
    <property type="entry name" value="NICOTINATE-NUCLEOTIDE--DIMETHYLBENZIMIDAZOLE PHOSPHORIBOSYLTRANSFERASE"/>
    <property type="match status" value="1"/>
</dbReference>
<proteinExistence type="inferred from homology"/>
<dbReference type="PANTHER" id="PTHR43463">
    <property type="entry name" value="NICOTINATE-NUCLEOTIDE--DIMETHYLBENZIMIDAZOLE PHOSPHORIBOSYLTRANSFERASE"/>
    <property type="match status" value="1"/>
</dbReference>
<accession>A0A317G640</accession>
<evidence type="ECO:0000256" key="4">
    <source>
        <dbReference type="ARBA" id="ARBA00015486"/>
    </source>
</evidence>
<dbReference type="SUPFAM" id="SSF52733">
    <property type="entry name" value="Nicotinate mononucleotide:5,6-dimethylbenzimidazole phosphoribosyltransferase (CobT)"/>
    <property type="match status" value="2"/>
</dbReference>
<evidence type="ECO:0000256" key="6">
    <source>
        <dbReference type="ARBA" id="ARBA00022676"/>
    </source>
</evidence>
<dbReference type="InterPro" id="IPR036087">
    <property type="entry name" value="Nict_dMeBzImd_PRibTrfase_sf"/>
</dbReference>
<protein>
    <recommendedName>
        <fullName evidence="4">Nicotinate-nucleotide--dimethylbenzimidazole phosphoribosyltransferase</fullName>
        <ecNumber evidence="3">2.4.2.21</ecNumber>
    </recommendedName>
    <alternativeName>
        <fullName evidence="8">N(1)-alpha-phosphoribosyltransferase</fullName>
    </alternativeName>
</protein>
<dbReference type="Proteomes" id="UP000245488">
    <property type="component" value="Chromosome"/>
</dbReference>
<dbReference type="InterPro" id="IPR023195">
    <property type="entry name" value="Nict_dMeBzImd_PRibTrfase_N"/>
</dbReference>
<dbReference type="EC" id="2.4.2.21" evidence="3"/>
<keyword evidence="12" id="KW-1185">Reference proteome</keyword>